<dbReference type="AlphaFoldDB" id="A0A1G7AUB9"/>
<dbReference type="STRING" id="1285928.SAMN04487894_12525"/>
<protein>
    <recommendedName>
        <fullName evidence="3">Quinol oxidase subunit 4</fullName>
    </recommendedName>
</protein>
<gene>
    <name evidence="1" type="ORF">SAMN04487894_12525</name>
</gene>
<evidence type="ECO:0000313" key="1">
    <source>
        <dbReference type="EMBL" id="SDE18429.1"/>
    </source>
</evidence>
<dbReference type="PROSITE" id="PS51257">
    <property type="entry name" value="PROKAR_LIPOPROTEIN"/>
    <property type="match status" value="1"/>
</dbReference>
<name>A0A1G7AUB9_NIADE</name>
<proteinExistence type="predicted"/>
<sequence>MNTLTLKLNKSRLVIWMIALLTVAGLSSCTEVYYPSYGYYDRGQHYRRMPPGQAKKYYGAKSARDFAPGHNKRYYRY</sequence>
<reference evidence="2" key="1">
    <citation type="submission" date="2016-10" db="EMBL/GenBank/DDBJ databases">
        <authorList>
            <person name="Varghese N."/>
            <person name="Submissions S."/>
        </authorList>
    </citation>
    <scope>NUCLEOTIDE SEQUENCE [LARGE SCALE GENOMIC DNA]</scope>
    <source>
        <strain evidence="2">DSM 25811 / CCM 8410 / LMG 26954 / E90</strain>
    </source>
</reference>
<evidence type="ECO:0000313" key="2">
    <source>
        <dbReference type="Proteomes" id="UP000198757"/>
    </source>
</evidence>
<accession>A0A1G7AUB9</accession>
<dbReference type="Proteomes" id="UP000198757">
    <property type="component" value="Unassembled WGS sequence"/>
</dbReference>
<evidence type="ECO:0008006" key="3">
    <source>
        <dbReference type="Google" id="ProtNLM"/>
    </source>
</evidence>
<keyword evidence="2" id="KW-1185">Reference proteome</keyword>
<dbReference type="EMBL" id="FMZO01000025">
    <property type="protein sequence ID" value="SDE18429.1"/>
    <property type="molecule type" value="Genomic_DNA"/>
</dbReference>
<dbReference type="RefSeq" id="WP_090393385.1">
    <property type="nucleotide sequence ID" value="NZ_FMZO01000025.1"/>
</dbReference>
<organism evidence="1 2">
    <name type="scientific">Niabella drilacis (strain DSM 25811 / CCM 8410 / CCUG 62505 / LMG 26954 / E90)</name>
    <dbReference type="NCBI Taxonomy" id="1285928"/>
    <lineage>
        <taxon>Bacteria</taxon>
        <taxon>Pseudomonadati</taxon>
        <taxon>Bacteroidota</taxon>
        <taxon>Chitinophagia</taxon>
        <taxon>Chitinophagales</taxon>
        <taxon>Chitinophagaceae</taxon>
        <taxon>Niabella</taxon>
    </lineage>
</organism>